<protein>
    <submittedName>
        <fullName evidence="3">Ubiquitinyl hydrolase 1</fullName>
        <ecNumber evidence="3">3.4.19.12</ecNumber>
    </submittedName>
</protein>
<feature type="compositionally biased region" description="Acidic residues" evidence="1">
    <location>
        <begin position="129"/>
        <end position="148"/>
    </location>
</feature>
<evidence type="ECO:0000256" key="1">
    <source>
        <dbReference type="SAM" id="MobiDB-lite"/>
    </source>
</evidence>
<dbReference type="STRING" id="429701.A0A2G9I321"/>
<feature type="transmembrane region" description="Helical" evidence="2">
    <location>
        <begin position="268"/>
        <end position="301"/>
    </location>
</feature>
<feature type="compositionally biased region" description="Acidic residues" evidence="1">
    <location>
        <begin position="28"/>
        <end position="43"/>
    </location>
</feature>
<feature type="compositionally biased region" description="Polar residues" evidence="1">
    <location>
        <begin position="164"/>
        <end position="174"/>
    </location>
</feature>
<reference evidence="4" key="1">
    <citation type="journal article" date="2018" name="Gigascience">
        <title>Genome assembly of the Pink Ipe (Handroanthus impetiginosus, Bignoniaceae), a highly valued, ecologically keystone Neotropical timber forest tree.</title>
        <authorList>
            <person name="Silva-Junior O.B."/>
            <person name="Grattapaglia D."/>
            <person name="Novaes E."/>
            <person name="Collevatti R.G."/>
        </authorList>
    </citation>
    <scope>NUCLEOTIDE SEQUENCE [LARGE SCALE GENOMIC DNA]</scope>
    <source>
        <strain evidence="4">cv. UFG-1</strain>
    </source>
</reference>
<proteinExistence type="predicted"/>
<feature type="region of interest" description="Disordered" evidence="1">
    <location>
        <begin position="22"/>
        <end position="220"/>
    </location>
</feature>
<comment type="caution">
    <text evidence="3">The sequence shown here is derived from an EMBL/GenBank/DDBJ whole genome shotgun (WGS) entry which is preliminary data.</text>
</comment>
<dbReference type="Proteomes" id="UP000231279">
    <property type="component" value="Unassembled WGS sequence"/>
</dbReference>
<keyword evidence="2" id="KW-1133">Transmembrane helix</keyword>
<feature type="compositionally biased region" description="Basic and acidic residues" evidence="1">
    <location>
        <begin position="188"/>
        <end position="209"/>
    </location>
</feature>
<gene>
    <name evidence="3" type="ORF">CDL12_03102</name>
</gene>
<dbReference type="OrthoDB" id="914242at2759"/>
<evidence type="ECO:0000313" key="3">
    <source>
        <dbReference type="EMBL" id="PIN24152.1"/>
    </source>
</evidence>
<keyword evidence="4" id="KW-1185">Reference proteome</keyword>
<keyword evidence="3" id="KW-0378">Hydrolase</keyword>
<dbReference type="GO" id="GO:0004843">
    <property type="term" value="F:cysteine-type deubiquitinase activity"/>
    <property type="evidence" value="ECO:0007669"/>
    <property type="project" value="UniProtKB-EC"/>
</dbReference>
<keyword evidence="2" id="KW-0472">Membrane</keyword>
<evidence type="ECO:0000256" key="2">
    <source>
        <dbReference type="SAM" id="Phobius"/>
    </source>
</evidence>
<feature type="compositionally biased region" description="Basic and acidic residues" evidence="1">
    <location>
        <begin position="44"/>
        <end position="57"/>
    </location>
</feature>
<dbReference type="AlphaFoldDB" id="A0A2G9I321"/>
<organism evidence="3 4">
    <name type="scientific">Handroanthus impetiginosus</name>
    <dbReference type="NCBI Taxonomy" id="429701"/>
    <lineage>
        <taxon>Eukaryota</taxon>
        <taxon>Viridiplantae</taxon>
        <taxon>Streptophyta</taxon>
        <taxon>Embryophyta</taxon>
        <taxon>Tracheophyta</taxon>
        <taxon>Spermatophyta</taxon>
        <taxon>Magnoliopsida</taxon>
        <taxon>eudicotyledons</taxon>
        <taxon>Gunneridae</taxon>
        <taxon>Pentapetalae</taxon>
        <taxon>asterids</taxon>
        <taxon>lamiids</taxon>
        <taxon>Lamiales</taxon>
        <taxon>Bignoniaceae</taxon>
        <taxon>Crescentiina</taxon>
        <taxon>Tabebuia alliance</taxon>
        <taxon>Handroanthus</taxon>
    </lineage>
</organism>
<sequence length="307" mass="34302">MDEEKIAIVAESLEVNEEKIAIVAESPEVNEDDCQPKDEEDDSKENIAKKVEEELISPKDTAVINELNDNEIPKEQADNYQPKDHEDDMEGNIVTEVDEDVISPDNIGVTKEDSENEEVEVGIAKAEDDMIMETSEDEEKVTSEDEEKGEANLSDEVKEDSVGTGDSSTESNSEAIWPAESLQETSVEPEKKLIDQEVEGKIQEDKPVEEGEYNSQDPYQVKAEESDSWKISANQPTQVVSSQFRSKNGDSDKTFVKKYAVNSTRWRMLIGALFVVLSLSCSWFFGLSFIKLGLIVFLTMVLSKIDG</sequence>
<accession>A0A2G9I321</accession>
<dbReference type="EMBL" id="NKXS01000458">
    <property type="protein sequence ID" value="PIN24152.1"/>
    <property type="molecule type" value="Genomic_DNA"/>
</dbReference>
<keyword evidence="2" id="KW-0812">Transmembrane</keyword>
<evidence type="ECO:0000313" key="4">
    <source>
        <dbReference type="Proteomes" id="UP000231279"/>
    </source>
</evidence>
<name>A0A2G9I321_9LAMI</name>
<feature type="compositionally biased region" description="Basic and acidic residues" evidence="1">
    <location>
        <begin position="71"/>
        <end position="86"/>
    </location>
</feature>
<dbReference type="EC" id="3.4.19.12" evidence="3"/>